<dbReference type="PANTHER" id="PTHR30136:SF34">
    <property type="entry name" value="TRANSCRIPTIONAL REGULATOR"/>
    <property type="match status" value="1"/>
</dbReference>
<dbReference type="Gene3D" id="3.30.450.40">
    <property type="match status" value="1"/>
</dbReference>
<dbReference type="PANTHER" id="PTHR30136">
    <property type="entry name" value="HELIX-TURN-HELIX TRANSCRIPTIONAL REGULATOR, ICLR FAMILY"/>
    <property type="match status" value="1"/>
</dbReference>
<evidence type="ECO:0000256" key="1">
    <source>
        <dbReference type="ARBA" id="ARBA00023015"/>
    </source>
</evidence>
<dbReference type="InterPro" id="IPR036390">
    <property type="entry name" value="WH_DNA-bd_sf"/>
</dbReference>
<dbReference type="PROSITE" id="PS51078">
    <property type="entry name" value="ICLR_ED"/>
    <property type="match status" value="1"/>
</dbReference>
<evidence type="ECO:0000259" key="4">
    <source>
        <dbReference type="PROSITE" id="PS51077"/>
    </source>
</evidence>
<dbReference type="InterPro" id="IPR029016">
    <property type="entry name" value="GAF-like_dom_sf"/>
</dbReference>
<dbReference type="InterPro" id="IPR036388">
    <property type="entry name" value="WH-like_DNA-bd_sf"/>
</dbReference>
<dbReference type="GO" id="GO:0003700">
    <property type="term" value="F:DNA-binding transcription factor activity"/>
    <property type="evidence" value="ECO:0007669"/>
    <property type="project" value="TreeGrafter"/>
</dbReference>
<dbReference type="GO" id="GO:0003677">
    <property type="term" value="F:DNA binding"/>
    <property type="evidence" value="ECO:0007669"/>
    <property type="project" value="UniProtKB-KW"/>
</dbReference>
<dbReference type="SUPFAM" id="SSF46785">
    <property type="entry name" value="Winged helix' DNA-binding domain"/>
    <property type="match status" value="1"/>
</dbReference>
<dbReference type="Pfam" id="PF09339">
    <property type="entry name" value="HTH_IclR"/>
    <property type="match status" value="1"/>
</dbReference>
<dbReference type="SMART" id="SM00346">
    <property type="entry name" value="HTH_ICLR"/>
    <property type="match status" value="1"/>
</dbReference>
<evidence type="ECO:0000313" key="7">
    <source>
        <dbReference type="Proteomes" id="UP000515811"/>
    </source>
</evidence>
<proteinExistence type="predicted"/>
<dbReference type="PROSITE" id="PS51077">
    <property type="entry name" value="HTH_ICLR"/>
    <property type="match status" value="1"/>
</dbReference>
<dbReference type="AlphaFoldDB" id="A0A7G9RIH0"/>
<dbReference type="InterPro" id="IPR005471">
    <property type="entry name" value="Tscrpt_reg_IclR_N"/>
</dbReference>
<dbReference type="RefSeq" id="WP_187595668.1">
    <property type="nucleotide sequence ID" value="NZ_CP060714.1"/>
</dbReference>
<keyword evidence="3" id="KW-0804">Transcription</keyword>
<keyword evidence="7" id="KW-1185">Reference proteome</keyword>
<dbReference type="EMBL" id="CP060714">
    <property type="protein sequence ID" value="QNN55395.1"/>
    <property type="molecule type" value="Genomic_DNA"/>
</dbReference>
<sequence>MHQHPHAGDPVESEKYMVPALERGLCVLQEFGRGNTTLGAPELARRLGLPRATVFRLLNTLEAMGYLQPAGEGSKDYRLGLSVLRLGFEFLASMDLTELGQPVIQGLCNELKVPCNIVVRDGRSVVYVAKVTPPTPLTSSVRVGTRLPAHATAFGRVLLSDLSHAELEGLYGRESLQSFSPATPTSVDALFSLVDADRRRGYVFSEGFYEKSISTVAAPVFDASERVVATLGSTFSTPSMDGADTEALISSVCTAAAELSTRLNYRADYRLPVFSAPTGRTGVKHA</sequence>
<dbReference type="KEGG" id="drg:H9K76_11965"/>
<dbReference type="InterPro" id="IPR014757">
    <property type="entry name" value="Tscrpt_reg_IclR_C"/>
</dbReference>
<gene>
    <name evidence="6" type="ORF">H9K76_11965</name>
</gene>
<dbReference type="InterPro" id="IPR050707">
    <property type="entry name" value="HTH_MetabolicPath_Reg"/>
</dbReference>
<keyword evidence="1" id="KW-0805">Transcription regulation</keyword>
<evidence type="ECO:0000256" key="2">
    <source>
        <dbReference type="ARBA" id="ARBA00023125"/>
    </source>
</evidence>
<dbReference type="Gene3D" id="1.10.10.10">
    <property type="entry name" value="Winged helix-like DNA-binding domain superfamily/Winged helix DNA-binding domain"/>
    <property type="match status" value="1"/>
</dbReference>
<accession>A0A7G9RIH0</accession>
<organism evidence="6 7">
    <name type="scientific">Diaphorobacter ruginosibacter</name>
    <dbReference type="NCBI Taxonomy" id="1715720"/>
    <lineage>
        <taxon>Bacteria</taxon>
        <taxon>Pseudomonadati</taxon>
        <taxon>Pseudomonadota</taxon>
        <taxon>Betaproteobacteria</taxon>
        <taxon>Burkholderiales</taxon>
        <taxon>Comamonadaceae</taxon>
        <taxon>Diaphorobacter</taxon>
    </lineage>
</organism>
<dbReference type="GO" id="GO:0045892">
    <property type="term" value="P:negative regulation of DNA-templated transcription"/>
    <property type="evidence" value="ECO:0007669"/>
    <property type="project" value="TreeGrafter"/>
</dbReference>
<feature type="domain" description="IclR-ED" evidence="5">
    <location>
        <begin position="82"/>
        <end position="265"/>
    </location>
</feature>
<dbReference type="SUPFAM" id="SSF55781">
    <property type="entry name" value="GAF domain-like"/>
    <property type="match status" value="1"/>
</dbReference>
<keyword evidence="2" id="KW-0238">DNA-binding</keyword>
<evidence type="ECO:0000256" key="3">
    <source>
        <dbReference type="ARBA" id="ARBA00023163"/>
    </source>
</evidence>
<evidence type="ECO:0000313" key="6">
    <source>
        <dbReference type="EMBL" id="QNN55395.1"/>
    </source>
</evidence>
<protein>
    <submittedName>
        <fullName evidence="6">IclR family transcriptional regulator</fullName>
    </submittedName>
</protein>
<dbReference type="Pfam" id="PF01614">
    <property type="entry name" value="IclR_C"/>
    <property type="match status" value="1"/>
</dbReference>
<evidence type="ECO:0000259" key="5">
    <source>
        <dbReference type="PROSITE" id="PS51078"/>
    </source>
</evidence>
<dbReference type="Proteomes" id="UP000515811">
    <property type="component" value="Chromosome"/>
</dbReference>
<feature type="domain" description="HTH iclR-type" evidence="4">
    <location>
        <begin position="18"/>
        <end position="81"/>
    </location>
</feature>
<reference evidence="6 7" key="1">
    <citation type="submission" date="2020-08" db="EMBL/GenBank/DDBJ databases">
        <title>Genome sequence of Diaphorobacter ruginosibacter DSM 27467T.</title>
        <authorList>
            <person name="Hyun D.-W."/>
            <person name="Bae J.-W."/>
        </authorList>
    </citation>
    <scope>NUCLEOTIDE SEQUENCE [LARGE SCALE GENOMIC DNA]</scope>
    <source>
        <strain evidence="6 7">DSM 27467</strain>
    </source>
</reference>
<name>A0A7G9RIH0_9BURK</name>